<dbReference type="Pfam" id="PF21006">
    <property type="entry name" value="NHase_beta_N"/>
    <property type="match status" value="1"/>
</dbReference>
<evidence type="ECO:0000313" key="3">
    <source>
        <dbReference type="Proteomes" id="UP001193035"/>
    </source>
</evidence>
<name>A0ABY2X2E1_9RHOB</name>
<dbReference type="NCBIfam" id="TIGR03889">
    <property type="entry name" value="nitrile_acc"/>
    <property type="match status" value="1"/>
</dbReference>
<dbReference type="InterPro" id="IPR023808">
    <property type="entry name" value="Nitrile_Hydratase_acc_put"/>
</dbReference>
<proteinExistence type="predicted"/>
<dbReference type="SUPFAM" id="SSF50090">
    <property type="entry name" value="Electron transport accessory proteins"/>
    <property type="match status" value="1"/>
</dbReference>
<reference evidence="2 3" key="1">
    <citation type="submission" date="2019-05" db="EMBL/GenBank/DDBJ databases">
        <title>Ruegeria sp. nov., isolated from tidal flat.</title>
        <authorList>
            <person name="Kim W."/>
        </authorList>
    </citation>
    <scope>NUCLEOTIDE SEQUENCE [LARGE SCALE GENOMIC DNA]</scope>
    <source>
        <strain evidence="2 3">CAU 1488</strain>
    </source>
</reference>
<protein>
    <submittedName>
        <fullName evidence="2">Nitrile hydratase accessory protein</fullName>
    </submittedName>
</protein>
<evidence type="ECO:0000313" key="2">
    <source>
        <dbReference type="EMBL" id="TMV09556.1"/>
    </source>
</evidence>
<dbReference type="InterPro" id="IPR008990">
    <property type="entry name" value="Elect_transpt_acc-like_dom_sf"/>
</dbReference>
<dbReference type="Gene3D" id="1.10.472.20">
    <property type="entry name" value="Nitrile hydratase, beta subunit"/>
    <property type="match status" value="1"/>
</dbReference>
<feature type="domain" description="Nitrile hydratase beta subunit-like N-terminal" evidence="1">
    <location>
        <begin position="4"/>
        <end position="93"/>
    </location>
</feature>
<accession>A0ABY2X2E1</accession>
<dbReference type="InterPro" id="IPR042262">
    <property type="entry name" value="CN_hydtase_beta_C"/>
</dbReference>
<sequence>MSLPVEDTAPEPVFEQPWHAQVFALTVALNEAGRFGWEDWARRFSETLKRNGAGRDLNGGDDYFRAWLQTLEMILAEDGAAAPVEVAALREAWEAAYLATPHGQPVHLPEA</sequence>
<dbReference type="EMBL" id="VCPD01000001">
    <property type="protein sequence ID" value="TMV09556.1"/>
    <property type="molecule type" value="Genomic_DNA"/>
</dbReference>
<dbReference type="InterPro" id="IPR049054">
    <property type="entry name" value="CN_hydtase_beta-like_N"/>
</dbReference>
<evidence type="ECO:0000259" key="1">
    <source>
        <dbReference type="Pfam" id="PF21006"/>
    </source>
</evidence>
<organism evidence="2 3">
    <name type="scientific">Ruegeria sediminis</name>
    <dbReference type="NCBI Taxonomy" id="2583820"/>
    <lineage>
        <taxon>Bacteria</taxon>
        <taxon>Pseudomonadati</taxon>
        <taxon>Pseudomonadota</taxon>
        <taxon>Alphaproteobacteria</taxon>
        <taxon>Rhodobacterales</taxon>
        <taxon>Roseobacteraceae</taxon>
        <taxon>Ruegeria</taxon>
    </lineage>
</organism>
<gene>
    <name evidence="2" type="ORF">FGK63_00340</name>
</gene>
<dbReference type="RefSeq" id="WP_138839615.1">
    <property type="nucleotide sequence ID" value="NZ_VCPD01000001.1"/>
</dbReference>
<keyword evidence="3" id="KW-1185">Reference proteome</keyword>
<comment type="caution">
    <text evidence="2">The sequence shown here is derived from an EMBL/GenBank/DDBJ whole genome shotgun (WGS) entry which is preliminary data.</text>
</comment>
<dbReference type="Proteomes" id="UP001193035">
    <property type="component" value="Unassembled WGS sequence"/>
</dbReference>